<organism evidence="3 4">
    <name type="scientific">Callorhinchus milii</name>
    <name type="common">Ghost shark</name>
    <dbReference type="NCBI Taxonomy" id="7868"/>
    <lineage>
        <taxon>Eukaryota</taxon>
        <taxon>Metazoa</taxon>
        <taxon>Chordata</taxon>
        <taxon>Craniata</taxon>
        <taxon>Vertebrata</taxon>
        <taxon>Chondrichthyes</taxon>
        <taxon>Holocephali</taxon>
        <taxon>Chimaeriformes</taxon>
        <taxon>Callorhinchidae</taxon>
        <taxon>Callorhinchus</taxon>
    </lineage>
</organism>
<evidence type="ECO:0000259" key="2">
    <source>
        <dbReference type="SMART" id="SM01359"/>
    </source>
</evidence>
<dbReference type="PANTHER" id="PTHR11412">
    <property type="entry name" value="MACROGLOBULIN / COMPLEMENT"/>
    <property type="match status" value="1"/>
</dbReference>
<dbReference type="OMA" id="HENDVQP"/>
<evidence type="ECO:0000313" key="4">
    <source>
        <dbReference type="Proteomes" id="UP000314986"/>
    </source>
</evidence>
<evidence type="ECO:0000256" key="1">
    <source>
        <dbReference type="SAM" id="MobiDB-lite"/>
    </source>
</evidence>
<dbReference type="InterPro" id="IPR011625">
    <property type="entry name" value="A2M_N_BRD"/>
</dbReference>
<reference evidence="4" key="1">
    <citation type="journal article" date="2006" name="Science">
        <title>Ancient noncoding elements conserved in the human genome.</title>
        <authorList>
            <person name="Venkatesh B."/>
            <person name="Kirkness E.F."/>
            <person name="Loh Y.H."/>
            <person name="Halpern A.L."/>
            <person name="Lee A.P."/>
            <person name="Johnson J."/>
            <person name="Dandona N."/>
            <person name="Viswanathan L.D."/>
            <person name="Tay A."/>
            <person name="Venter J.C."/>
            <person name="Strausberg R.L."/>
            <person name="Brenner S."/>
        </authorList>
    </citation>
    <scope>NUCLEOTIDE SEQUENCE [LARGE SCALE GENOMIC DNA]</scope>
</reference>
<feature type="domain" description="Alpha-2-macroglobulin bait region" evidence="2">
    <location>
        <begin position="32"/>
        <end position="163"/>
    </location>
</feature>
<reference evidence="3" key="4">
    <citation type="submission" date="2025-08" db="UniProtKB">
        <authorList>
            <consortium name="Ensembl"/>
        </authorList>
    </citation>
    <scope>IDENTIFICATION</scope>
</reference>
<feature type="compositionally biased region" description="Basic and acidic residues" evidence="1">
    <location>
        <begin position="236"/>
        <end position="248"/>
    </location>
</feature>
<dbReference type="Pfam" id="PF07703">
    <property type="entry name" value="A2M_BRD"/>
    <property type="match status" value="1"/>
</dbReference>
<evidence type="ECO:0000313" key="3">
    <source>
        <dbReference type="Ensembl" id="ENSCMIP00000029761.1"/>
    </source>
</evidence>
<dbReference type="SMART" id="SM01359">
    <property type="entry name" value="A2M_N_2"/>
    <property type="match status" value="1"/>
</dbReference>
<reference evidence="4" key="3">
    <citation type="journal article" date="2014" name="Nature">
        <title>Elephant shark genome provides unique insights into gnathostome evolution.</title>
        <authorList>
            <consortium name="International Elephant Shark Genome Sequencing Consortium"/>
            <person name="Venkatesh B."/>
            <person name="Lee A.P."/>
            <person name="Ravi V."/>
            <person name="Maurya A.K."/>
            <person name="Lian M.M."/>
            <person name="Swann J.B."/>
            <person name="Ohta Y."/>
            <person name="Flajnik M.F."/>
            <person name="Sutoh Y."/>
            <person name="Kasahara M."/>
            <person name="Hoon S."/>
            <person name="Gangu V."/>
            <person name="Roy S.W."/>
            <person name="Irimia M."/>
            <person name="Korzh V."/>
            <person name="Kondrychyn I."/>
            <person name="Lim Z.W."/>
            <person name="Tay B.H."/>
            <person name="Tohari S."/>
            <person name="Kong K.W."/>
            <person name="Ho S."/>
            <person name="Lorente-Galdos B."/>
            <person name="Quilez J."/>
            <person name="Marques-Bonet T."/>
            <person name="Raney B.J."/>
            <person name="Ingham P.W."/>
            <person name="Tay A."/>
            <person name="Hillier L.W."/>
            <person name="Minx P."/>
            <person name="Boehm T."/>
            <person name="Wilson R.K."/>
            <person name="Brenner S."/>
            <person name="Warren W.C."/>
        </authorList>
    </citation>
    <scope>NUCLEOTIDE SEQUENCE [LARGE SCALE GENOMIC DNA]</scope>
</reference>
<dbReference type="InParanoid" id="A0A4W3IQI1"/>
<accession>A0A4W3IQI1</accession>
<reference evidence="3" key="5">
    <citation type="submission" date="2025-09" db="UniProtKB">
        <authorList>
            <consortium name="Ensembl"/>
        </authorList>
    </citation>
    <scope>IDENTIFICATION</scope>
</reference>
<dbReference type="PANTHER" id="PTHR11412:SF166">
    <property type="entry name" value="NTR DOMAIN-CONTAINING PROTEIN"/>
    <property type="match status" value="1"/>
</dbReference>
<dbReference type="Proteomes" id="UP000314986">
    <property type="component" value="Unassembled WGS sequence"/>
</dbReference>
<dbReference type="Ensembl" id="ENSCMIT00000030227.1">
    <property type="protein sequence ID" value="ENSCMIP00000029761.1"/>
    <property type="gene ID" value="ENSCMIG00000012849.1"/>
</dbReference>
<keyword evidence="4" id="KW-1185">Reference proteome</keyword>
<feature type="region of interest" description="Disordered" evidence="1">
    <location>
        <begin position="229"/>
        <end position="248"/>
    </location>
</feature>
<proteinExistence type="predicted"/>
<protein>
    <submittedName>
        <fullName evidence="3">Complement C3-like</fullName>
    </submittedName>
</protein>
<sequence>MMKAGDKLRGQVQTREVWTIEKKDNSMNGNYLHVSVPHVRIYPGDSLVVTLAMISQVPRNETYTFSIMVLSRGKLLLFENVNGESETKFQIHVTQEMVPALTIIAYCFTQQEGRREIMADYVHVDVMSFCREEFKIDPVLSEEAIHLSVSTKRNTEVYVQAVDPRDSEETSRFGEITDQILEFFRLTESSASGGPDAGHVFQAGGRRVVSDLLSSPVLLKTSCLLKPTQKTGRPVKTRDWSRETSSKRAKRQIDYSTEIHENDVQPIPDHKWIWNVKAPPGKSQYRLMFDREPPTSIEFWAVTFSPSYGVCEVGPKLIEFS</sequence>
<dbReference type="Gene3D" id="2.60.40.1930">
    <property type="match status" value="1"/>
</dbReference>
<dbReference type="InterPro" id="IPR050473">
    <property type="entry name" value="A2M/Complement_sys"/>
</dbReference>
<dbReference type="AlphaFoldDB" id="A0A4W3IQI1"/>
<dbReference type="STRING" id="7868.ENSCMIP00000029761"/>
<reference evidence="4" key="2">
    <citation type="journal article" date="2007" name="PLoS Biol.">
        <title>Survey sequencing and comparative analysis of the elephant shark (Callorhinchus milii) genome.</title>
        <authorList>
            <person name="Venkatesh B."/>
            <person name="Kirkness E.F."/>
            <person name="Loh Y.H."/>
            <person name="Halpern A.L."/>
            <person name="Lee A.P."/>
            <person name="Johnson J."/>
            <person name="Dandona N."/>
            <person name="Viswanathan L.D."/>
            <person name="Tay A."/>
            <person name="Venter J.C."/>
            <person name="Strausberg R.L."/>
            <person name="Brenner S."/>
        </authorList>
    </citation>
    <scope>NUCLEOTIDE SEQUENCE [LARGE SCALE GENOMIC DNA]</scope>
</reference>
<name>A0A4W3IQI1_CALMI</name>